<evidence type="ECO:0000313" key="1">
    <source>
        <dbReference type="EMBL" id="CAF1119273.1"/>
    </source>
</evidence>
<dbReference type="Proteomes" id="UP000663870">
    <property type="component" value="Unassembled WGS sequence"/>
</dbReference>
<reference evidence="1" key="1">
    <citation type="submission" date="2021-02" db="EMBL/GenBank/DDBJ databases">
        <authorList>
            <person name="Nowell W R."/>
        </authorList>
    </citation>
    <scope>NUCLEOTIDE SEQUENCE</scope>
</reference>
<comment type="caution">
    <text evidence="1">The sequence shown here is derived from an EMBL/GenBank/DDBJ whole genome shotgun (WGS) entry which is preliminary data.</text>
</comment>
<name>A0A814QH58_9BILA</name>
<dbReference type="AlphaFoldDB" id="A0A814QH58"/>
<evidence type="ECO:0000313" key="2">
    <source>
        <dbReference type="Proteomes" id="UP000663870"/>
    </source>
</evidence>
<accession>A0A814QH58</accession>
<keyword evidence="2" id="KW-1185">Reference proteome</keyword>
<dbReference type="EMBL" id="CAJNOL010000567">
    <property type="protein sequence ID" value="CAF1119273.1"/>
    <property type="molecule type" value="Genomic_DNA"/>
</dbReference>
<protein>
    <submittedName>
        <fullName evidence="1">Uncharacterized protein</fullName>
    </submittedName>
</protein>
<gene>
    <name evidence="1" type="ORF">JXQ802_LOCUS20113</name>
</gene>
<proteinExistence type="predicted"/>
<organism evidence="1 2">
    <name type="scientific">Rotaria sordida</name>
    <dbReference type="NCBI Taxonomy" id="392033"/>
    <lineage>
        <taxon>Eukaryota</taxon>
        <taxon>Metazoa</taxon>
        <taxon>Spiralia</taxon>
        <taxon>Gnathifera</taxon>
        <taxon>Rotifera</taxon>
        <taxon>Eurotatoria</taxon>
        <taxon>Bdelloidea</taxon>
        <taxon>Philodinida</taxon>
        <taxon>Philodinidae</taxon>
        <taxon>Rotaria</taxon>
    </lineage>
</organism>
<sequence length="102" mass="12198">MNKYILFRLRNELNRSNEQIEEYRHLIYLLNEKNLTTNIDDINLIDYSDDDIDIRPMEKNFCLDDNTENKFIFLYSKPSLPPDDDDDVDNLSILSHLENAIE</sequence>